<sequence length="215" mass="25472">MKPIIFNTKMIKAILESRKTQTRRIIKEYIPEDAKWGYTFFTPKHHVSFRGIFDGQYGEKFYKLPYWIGDILYVRETFANTWTPDGKEGFVYKADGEPSKFPYWGNANQCKDEVWIPSIHMPKKAARIFLKVTDIKVQRIQDITEDEAKKEGIKEKASYNHYSQKFFNGLDDNYKYGFGKLWDSCGYKWPNSWSGNPWVWVFEFEKIDIGEVHGE</sequence>
<dbReference type="RefSeq" id="WP_073539035.1">
    <property type="nucleotide sequence ID" value="NZ_CP018335.1"/>
</dbReference>
<dbReference type="OrthoDB" id="72471at2"/>
<protein>
    <recommendedName>
        <fullName evidence="3">Morphogenetic protein</fullName>
    </recommendedName>
</protein>
<reference evidence="1 2" key="1">
    <citation type="submission" date="2016-12" db="EMBL/GenBank/DDBJ databases">
        <title>Complete genome sequence of Clostridium kluyveri JZZ isolated from the pit mud of a Chinese flavor liquor-making factory.</title>
        <authorList>
            <person name="Wang Y."/>
        </authorList>
    </citation>
    <scope>NUCLEOTIDE SEQUENCE [LARGE SCALE GENOMIC DNA]</scope>
    <source>
        <strain evidence="1 2">JZZ</strain>
    </source>
</reference>
<name>A0A1L5F8Q6_CLOKL</name>
<dbReference type="EMBL" id="CP018335">
    <property type="protein sequence ID" value="APM39411.1"/>
    <property type="molecule type" value="Genomic_DNA"/>
</dbReference>
<dbReference type="Proteomes" id="UP000184604">
    <property type="component" value="Chromosome"/>
</dbReference>
<organism evidence="1 2">
    <name type="scientific">Clostridium kluyveri</name>
    <dbReference type="NCBI Taxonomy" id="1534"/>
    <lineage>
        <taxon>Bacteria</taxon>
        <taxon>Bacillati</taxon>
        <taxon>Bacillota</taxon>
        <taxon>Clostridia</taxon>
        <taxon>Eubacteriales</taxon>
        <taxon>Clostridiaceae</taxon>
        <taxon>Clostridium</taxon>
    </lineage>
</organism>
<evidence type="ECO:0000313" key="1">
    <source>
        <dbReference type="EMBL" id="APM39411.1"/>
    </source>
</evidence>
<evidence type="ECO:0008006" key="3">
    <source>
        <dbReference type="Google" id="ProtNLM"/>
    </source>
</evidence>
<proteinExistence type="predicted"/>
<accession>A0A1L5F8Q6</accession>
<evidence type="ECO:0000313" key="2">
    <source>
        <dbReference type="Proteomes" id="UP000184604"/>
    </source>
</evidence>
<gene>
    <name evidence="1" type="ORF">BS101_11990</name>
</gene>
<dbReference type="AlphaFoldDB" id="A0A1L5F8Q6"/>